<evidence type="ECO:0000313" key="1">
    <source>
        <dbReference type="EMBL" id="VDK61873.1"/>
    </source>
</evidence>
<dbReference type="Proteomes" id="UP000271098">
    <property type="component" value="Unassembled WGS sequence"/>
</dbReference>
<evidence type="ECO:0000313" key="3">
    <source>
        <dbReference type="WBParaSite" id="GPUH_0000834201-mRNA-1"/>
    </source>
</evidence>
<gene>
    <name evidence="1" type="ORF">GPUH_LOCUS8328</name>
</gene>
<organism evidence="3">
    <name type="scientific">Gongylonema pulchrum</name>
    <dbReference type="NCBI Taxonomy" id="637853"/>
    <lineage>
        <taxon>Eukaryota</taxon>
        <taxon>Metazoa</taxon>
        <taxon>Ecdysozoa</taxon>
        <taxon>Nematoda</taxon>
        <taxon>Chromadorea</taxon>
        <taxon>Rhabditida</taxon>
        <taxon>Spirurina</taxon>
        <taxon>Spiruromorpha</taxon>
        <taxon>Spiruroidea</taxon>
        <taxon>Gongylonematidae</taxon>
        <taxon>Gongylonema</taxon>
    </lineage>
</organism>
<reference evidence="3" key="1">
    <citation type="submission" date="2016-06" db="UniProtKB">
        <authorList>
            <consortium name="WormBaseParasite"/>
        </authorList>
    </citation>
    <scope>IDENTIFICATION</scope>
</reference>
<dbReference type="AlphaFoldDB" id="A0A183DHZ2"/>
<accession>A0A183DHZ2</accession>
<dbReference type="EMBL" id="UYRT01023977">
    <property type="protein sequence ID" value="VDK61873.1"/>
    <property type="molecule type" value="Genomic_DNA"/>
</dbReference>
<dbReference type="InterPro" id="IPR052752">
    <property type="entry name" value="NACHT-WD_repeat"/>
</dbReference>
<keyword evidence="2" id="KW-1185">Reference proteome</keyword>
<dbReference type="PANTHER" id="PTHR19871:SF38">
    <property type="entry name" value="PROTEIN QUI-1"/>
    <property type="match status" value="1"/>
</dbReference>
<dbReference type="WBParaSite" id="GPUH_0000834201-mRNA-1">
    <property type="protein sequence ID" value="GPUH_0000834201-mRNA-1"/>
    <property type="gene ID" value="GPUH_0000834201"/>
</dbReference>
<dbReference type="OrthoDB" id="6062327at2759"/>
<sequence>MDAVKEFALCQFEYVDACARACGLFQLLSIYEECCMQVLHHDIQVLCEQVLLPSLNTIVRDRDQLAAELIGRLRYTRAENSHFLNAMVEQAMSWVDMYNAQPLLVPLTCWIPPPKMKQ</sequence>
<evidence type="ECO:0000313" key="2">
    <source>
        <dbReference type="Proteomes" id="UP000271098"/>
    </source>
</evidence>
<reference evidence="1 2" key="2">
    <citation type="submission" date="2018-11" db="EMBL/GenBank/DDBJ databases">
        <authorList>
            <consortium name="Pathogen Informatics"/>
        </authorList>
    </citation>
    <scope>NUCLEOTIDE SEQUENCE [LARGE SCALE GENOMIC DNA]</scope>
</reference>
<dbReference type="PANTHER" id="PTHR19871">
    <property type="entry name" value="BETA TRANSDUCIN-RELATED PROTEIN"/>
    <property type="match status" value="1"/>
</dbReference>
<proteinExistence type="predicted"/>
<name>A0A183DHZ2_9BILA</name>
<protein>
    <submittedName>
        <fullName evidence="3">BACK domain-containing protein</fullName>
    </submittedName>
</protein>